<dbReference type="Proteomes" id="UP001339167">
    <property type="component" value="Unassembled WGS sequence"/>
</dbReference>
<keyword evidence="7" id="KW-0378">Hydrolase</keyword>
<dbReference type="PROSITE" id="PS51462">
    <property type="entry name" value="NUDIX"/>
    <property type="match status" value="1"/>
</dbReference>
<dbReference type="RefSeq" id="WP_330086513.1">
    <property type="nucleotide sequence ID" value="NZ_JAUGZK010000002.1"/>
</dbReference>
<keyword evidence="9" id="KW-0234">DNA repair</keyword>
<evidence type="ECO:0000256" key="3">
    <source>
        <dbReference type="ARBA" id="ARBA00022457"/>
    </source>
</evidence>
<name>A0ABU7JCD6_9GAMM</name>
<keyword evidence="19" id="KW-1185">Reference proteome</keyword>
<evidence type="ECO:0000256" key="14">
    <source>
        <dbReference type="ARBA" id="ARBA00041592"/>
    </source>
</evidence>
<evidence type="ECO:0000256" key="2">
    <source>
        <dbReference type="ARBA" id="ARBA00005582"/>
    </source>
</evidence>
<dbReference type="InterPro" id="IPR000086">
    <property type="entry name" value="NUDIX_hydrolase_dom"/>
</dbReference>
<sequence>MPGTATKKGPGAPFLHVAVGVITRQGRVLLGHRASHQHQGDKWEFPGGKLEPGESTLAALKRELFEELSIELHQAKPLMEVHHQYPERDVLLDIWLVESFSGEPKGMEGQQVAWFAVSELAALRFPDANQPIVERVRQLLSAP</sequence>
<dbReference type="PANTHER" id="PTHR47707:SF1">
    <property type="entry name" value="NUDIX HYDROLASE FAMILY PROTEIN"/>
    <property type="match status" value="1"/>
</dbReference>
<dbReference type="SUPFAM" id="SSF55811">
    <property type="entry name" value="Nudix"/>
    <property type="match status" value="1"/>
</dbReference>
<accession>A0ABU7JCD6</accession>
<evidence type="ECO:0000256" key="13">
    <source>
        <dbReference type="ARBA" id="ARBA00040794"/>
    </source>
</evidence>
<dbReference type="EMBL" id="JAUGZK010000002">
    <property type="protein sequence ID" value="MEE2023150.1"/>
    <property type="molecule type" value="Genomic_DNA"/>
</dbReference>
<evidence type="ECO:0000256" key="8">
    <source>
        <dbReference type="ARBA" id="ARBA00022842"/>
    </source>
</evidence>
<evidence type="ECO:0000256" key="15">
    <source>
        <dbReference type="ARBA" id="ARBA00041979"/>
    </source>
</evidence>
<dbReference type="InterPro" id="IPR047127">
    <property type="entry name" value="MutT-like"/>
</dbReference>
<dbReference type="InterPro" id="IPR003561">
    <property type="entry name" value="Mutator_MutT"/>
</dbReference>
<evidence type="ECO:0000256" key="1">
    <source>
        <dbReference type="ARBA" id="ARBA00001946"/>
    </source>
</evidence>
<dbReference type="Gene3D" id="3.90.79.10">
    <property type="entry name" value="Nucleoside Triphosphate Pyrophosphohydrolase"/>
    <property type="match status" value="1"/>
</dbReference>
<evidence type="ECO:0000256" key="9">
    <source>
        <dbReference type="ARBA" id="ARBA00023204"/>
    </source>
</evidence>
<evidence type="ECO:0000256" key="5">
    <source>
        <dbReference type="ARBA" id="ARBA00022723"/>
    </source>
</evidence>
<protein>
    <recommendedName>
        <fullName evidence="13">8-oxo-dGTP diphosphatase</fullName>
        <ecNumber evidence="12">3.6.1.55</ecNumber>
    </recommendedName>
    <alternativeName>
        <fullName evidence="16">7,8-dihydro-8-oxoguanine-triphosphatase</fullName>
    </alternativeName>
    <alternativeName>
        <fullName evidence="15">Mutator protein MutT</fullName>
    </alternativeName>
    <alternativeName>
        <fullName evidence="14">dGTP pyrophosphohydrolase</fullName>
    </alternativeName>
</protein>
<dbReference type="CDD" id="cd03425">
    <property type="entry name" value="NUDIX_MutT_NudA_like"/>
    <property type="match status" value="1"/>
</dbReference>
<evidence type="ECO:0000259" key="17">
    <source>
        <dbReference type="PROSITE" id="PS51462"/>
    </source>
</evidence>
<organism evidence="18 19">
    <name type="scientific">Alkalimonas mucilaginosa</name>
    <dbReference type="NCBI Taxonomy" id="3057676"/>
    <lineage>
        <taxon>Bacteria</taxon>
        <taxon>Pseudomonadati</taxon>
        <taxon>Pseudomonadota</taxon>
        <taxon>Gammaproteobacteria</taxon>
        <taxon>Alkalimonas</taxon>
    </lineage>
</organism>
<dbReference type="InterPro" id="IPR020476">
    <property type="entry name" value="Nudix_hydrolase"/>
</dbReference>
<gene>
    <name evidence="18" type="primary">mutT</name>
    <name evidence="18" type="ORF">QWF21_02755</name>
</gene>
<evidence type="ECO:0000256" key="12">
    <source>
        <dbReference type="ARBA" id="ARBA00038905"/>
    </source>
</evidence>
<dbReference type="PANTHER" id="PTHR47707">
    <property type="entry name" value="8-OXO-DGTP DIPHOSPHATASE"/>
    <property type="match status" value="1"/>
</dbReference>
<comment type="catalytic activity">
    <reaction evidence="10">
        <text>8-oxo-dGTP + H2O = 8-oxo-dGMP + diphosphate + H(+)</text>
        <dbReference type="Rhea" id="RHEA:31575"/>
        <dbReference type="ChEBI" id="CHEBI:15377"/>
        <dbReference type="ChEBI" id="CHEBI:15378"/>
        <dbReference type="ChEBI" id="CHEBI:33019"/>
        <dbReference type="ChEBI" id="CHEBI:63224"/>
        <dbReference type="ChEBI" id="CHEBI:77896"/>
        <dbReference type="EC" id="3.6.1.55"/>
    </reaction>
</comment>
<dbReference type="EC" id="3.6.1.55" evidence="12"/>
<comment type="cofactor">
    <cofactor evidence="1">
        <name>Mg(2+)</name>
        <dbReference type="ChEBI" id="CHEBI:18420"/>
    </cofactor>
</comment>
<keyword evidence="4" id="KW-0235">DNA replication</keyword>
<proteinExistence type="inferred from homology"/>
<evidence type="ECO:0000256" key="6">
    <source>
        <dbReference type="ARBA" id="ARBA00022763"/>
    </source>
</evidence>
<keyword evidence="8" id="KW-0460">Magnesium</keyword>
<reference evidence="18 19" key="1">
    <citation type="submission" date="2023-06" db="EMBL/GenBank/DDBJ databases">
        <title>Alkalimonas sp., MEB004 an alkaliphilic bacterium isolated from Lonar Lake, India.</title>
        <authorList>
            <person name="Joshi A."/>
            <person name="Thite S."/>
        </authorList>
    </citation>
    <scope>NUCLEOTIDE SEQUENCE [LARGE SCALE GENOMIC DNA]</scope>
    <source>
        <strain evidence="18 19">MEB004</strain>
    </source>
</reference>
<evidence type="ECO:0000256" key="7">
    <source>
        <dbReference type="ARBA" id="ARBA00022801"/>
    </source>
</evidence>
<keyword evidence="3" id="KW-0515">Mutator protein</keyword>
<comment type="catalytic activity">
    <reaction evidence="11">
        <text>8-oxo-GTP + H2O = 8-oxo-GMP + diphosphate + H(+)</text>
        <dbReference type="Rhea" id="RHEA:67616"/>
        <dbReference type="ChEBI" id="CHEBI:15377"/>
        <dbReference type="ChEBI" id="CHEBI:15378"/>
        <dbReference type="ChEBI" id="CHEBI:33019"/>
        <dbReference type="ChEBI" id="CHEBI:143553"/>
        <dbReference type="ChEBI" id="CHEBI:145694"/>
    </reaction>
</comment>
<evidence type="ECO:0000256" key="10">
    <source>
        <dbReference type="ARBA" id="ARBA00035861"/>
    </source>
</evidence>
<dbReference type="InterPro" id="IPR029119">
    <property type="entry name" value="MutY_C"/>
</dbReference>
<comment type="caution">
    <text evidence="18">The sequence shown here is derived from an EMBL/GenBank/DDBJ whole genome shotgun (WGS) entry which is preliminary data.</text>
</comment>
<dbReference type="InterPro" id="IPR015797">
    <property type="entry name" value="NUDIX_hydrolase-like_dom_sf"/>
</dbReference>
<dbReference type="PRINTS" id="PR00502">
    <property type="entry name" value="NUDIXFAMILY"/>
</dbReference>
<keyword evidence="6" id="KW-0227">DNA damage</keyword>
<evidence type="ECO:0000256" key="11">
    <source>
        <dbReference type="ARBA" id="ARBA00036904"/>
    </source>
</evidence>
<evidence type="ECO:0000313" key="19">
    <source>
        <dbReference type="Proteomes" id="UP001339167"/>
    </source>
</evidence>
<evidence type="ECO:0000256" key="16">
    <source>
        <dbReference type="ARBA" id="ARBA00042798"/>
    </source>
</evidence>
<evidence type="ECO:0000256" key="4">
    <source>
        <dbReference type="ARBA" id="ARBA00022705"/>
    </source>
</evidence>
<comment type="similarity">
    <text evidence="2">Belongs to the Nudix hydrolase family.</text>
</comment>
<evidence type="ECO:0000313" key="18">
    <source>
        <dbReference type="EMBL" id="MEE2023150.1"/>
    </source>
</evidence>
<dbReference type="NCBIfam" id="TIGR00586">
    <property type="entry name" value="mutt"/>
    <property type="match status" value="1"/>
</dbReference>
<feature type="domain" description="Nudix hydrolase" evidence="17">
    <location>
        <begin position="12"/>
        <end position="138"/>
    </location>
</feature>
<keyword evidence="5" id="KW-0479">Metal-binding</keyword>
<dbReference type="Pfam" id="PF14815">
    <property type="entry name" value="NUDIX_4"/>
    <property type="match status" value="1"/>
</dbReference>